<keyword evidence="3" id="KW-0731">Sigma factor</keyword>
<accession>W7TRR0</accession>
<dbReference type="InterPro" id="IPR013325">
    <property type="entry name" value="RNA_pol_sigma_r2"/>
</dbReference>
<feature type="signal peptide" evidence="7">
    <location>
        <begin position="1"/>
        <end position="33"/>
    </location>
</feature>
<feature type="compositionally biased region" description="Polar residues" evidence="6">
    <location>
        <begin position="70"/>
        <end position="80"/>
    </location>
</feature>
<evidence type="ECO:0000256" key="5">
    <source>
        <dbReference type="ARBA" id="ARBA00023163"/>
    </source>
</evidence>
<evidence type="ECO:0000256" key="2">
    <source>
        <dbReference type="ARBA" id="ARBA00023015"/>
    </source>
</evidence>
<dbReference type="InterPro" id="IPR007627">
    <property type="entry name" value="RNA_pol_sigma70_r2"/>
</dbReference>
<feature type="region of interest" description="Disordered" evidence="6">
    <location>
        <begin position="69"/>
        <end position="123"/>
    </location>
</feature>
<comment type="caution">
    <text evidence="9">The sequence shown here is derived from an EMBL/GenBank/DDBJ whole genome shotgun (WGS) entry which is preliminary data.</text>
</comment>
<dbReference type="GO" id="GO:0006352">
    <property type="term" value="P:DNA-templated transcription initiation"/>
    <property type="evidence" value="ECO:0007669"/>
    <property type="project" value="InterPro"/>
</dbReference>
<dbReference type="EMBL" id="AZIL01000698">
    <property type="protein sequence ID" value="EWM26203.1"/>
    <property type="molecule type" value="Genomic_DNA"/>
</dbReference>
<dbReference type="GO" id="GO:0016987">
    <property type="term" value="F:sigma factor activity"/>
    <property type="evidence" value="ECO:0007669"/>
    <property type="project" value="UniProtKB-KW"/>
</dbReference>
<dbReference type="GO" id="GO:0003677">
    <property type="term" value="F:DNA binding"/>
    <property type="evidence" value="ECO:0007669"/>
    <property type="project" value="UniProtKB-KW"/>
</dbReference>
<dbReference type="Gene3D" id="1.20.120.1810">
    <property type="match status" value="1"/>
</dbReference>
<keyword evidence="2" id="KW-0805">Transcription regulation</keyword>
<evidence type="ECO:0000256" key="3">
    <source>
        <dbReference type="ARBA" id="ARBA00023082"/>
    </source>
</evidence>
<reference evidence="9 10" key="1">
    <citation type="journal article" date="2014" name="Mol. Plant">
        <title>Chromosome Scale Genome Assembly and Transcriptome Profiling of Nannochloropsis gaditana in Nitrogen Depletion.</title>
        <authorList>
            <person name="Corteggiani Carpinelli E."/>
            <person name="Telatin A."/>
            <person name="Vitulo N."/>
            <person name="Forcato C."/>
            <person name="D'Angelo M."/>
            <person name="Schiavon R."/>
            <person name="Vezzi A."/>
            <person name="Giacometti G.M."/>
            <person name="Morosinotto T."/>
            <person name="Valle G."/>
        </authorList>
    </citation>
    <scope>NUCLEOTIDE SEQUENCE [LARGE SCALE GENOMIC DNA]</scope>
    <source>
        <strain evidence="9 10">B-31</strain>
    </source>
</reference>
<keyword evidence="10" id="KW-1185">Reference proteome</keyword>
<proteinExistence type="inferred from homology"/>
<dbReference type="OrthoDB" id="206108at2759"/>
<evidence type="ECO:0000259" key="8">
    <source>
        <dbReference type="Pfam" id="PF04542"/>
    </source>
</evidence>
<evidence type="ECO:0000256" key="1">
    <source>
        <dbReference type="ARBA" id="ARBA00007788"/>
    </source>
</evidence>
<feature type="domain" description="RNA polymerase sigma-70 region 2" evidence="8">
    <location>
        <begin position="192"/>
        <end position="253"/>
    </location>
</feature>
<protein>
    <submittedName>
        <fullName evidence="9">Rna polymerase sigma factor</fullName>
    </submittedName>
</protein>
<comment type="similarity">
    <text evidence="1">Belongs to the sigma-70 factor family.</text>
</comment>
<dbReference type="PANTHER" id="PTHR30603">
    <property type="entry name" value="RNA POLYMERASE SIGMA FACTOR RPO"/>
    <property type="match status" value="1"/>
</dbReference>
<dbReference type="AlphaFoldDB" id="W7TRR0"/>
<evidence type="ECO:0000256" key="4">
    <source>
        <dbReference type="ARBA" id="ARBA00023125"/>
    </source>
</evidence>
<keyword evidence="7" id="KW-0732">Signal</keyword>
<dbReference type="Gene3D" id="1.10.10.10">
    <property type="entry name" value="Winged helix-like DNA-binding domain superfamily/Winged helix DNA-binding domain"/>
    <property type="match status" value="1"/>
</dbReference>
<dbReference type="SUPFAM" id="SSF88659">
    <property type="entry name" value="Sigma3 and sigma4 domains of RNA polymerase sigma factors"/>
    <property type="match status" value="1"/>
</dbReference>
<dbReference type="InterPro" id="IPR000943">
    <property type="entry name" value="RNA_pol_sigma70"/>
</dbReference>
<dbReference type="Pfam" id="PF04542">
    <property type="entry name" value="Sigma70_r2"/>
    <property type="match status" value="1"/>
</dbReference>
<evidence type="ECO:0000313" key="9">
    <source>
        <dbReference type="EMBL" id="EWM26203.1"/>
    </source>
</evidence>
<organism evidence="9 10">
    <name type="scientific">Nannochloropsis gaditana</name>
    <dbReference type="NCBI Taxonomy" id="72520"/>
    <lineage>
        <taxon>Eukaryota</taxon>
        <taxon>Sar</taxon>
        <taxon>Stramenopiles</taxon>
        <taxon>Ochrophyta</taxon>
        <taxon>Eustigmatophyceae</taxon>
        <taxon>Eustigmatales</taxon>
        <taxon>Monodopsidaceae</taxon>
        <taxon>Nannochloropsis</taxon>
    </lineage>
</organism>
<dbReference type="InterPro" id="IPR050239">
    <property type="entry name" value="Sigma-70_RNA_pol_init_factors"/>
</dbReference>
<feature type="chain" id="PRO_5004901177" evidence="7">
    <location>
        <begin position="34"/>
        <end position="448"/>
    </location>
</feature>
<dbReference type="SUPFAM" id="SSF88946">
    <property type="entry name" value="Sigma2 domain of RNA polymerase sigma factors"/>
    <property type="match status" value="1"/>
</dbReference>
<dbReference type="InterPro" id="IPR014284">
    <property type="entry name" value="RNA_pol_sigma-70_dom"/>
</dbReference>
<keyword evidence="4" id="KW-0238">DNA-binding</keyword>
<evidence type="ECO:0000256" key="6">
    <source>
        <dbReference type="SAM" id="MobiDB-lite"/>
    </source>
</evidence>
<dbReference type="PANTHER" id="PTHR30603:SF47">
    <property type="entry name" value="RNA POLYMERASE SIGMA FACTOR SIGD, CHLOROPLASTIC"/>
    <property type="match status" value="1"/>
</dbReference>
<feature type="compositionally biased region" description="Basic and acidic residues" evidence="6">
    <location>
        <begin position="103"/>
        <end position="123"/>
    </location>
</feature>
<dbReference type="Proteomes" id="UP000019335">
    <property type="component" value="Chromosome 9"/>
</dbReference>
<evidence type="ECO:0000256" key="7">
    <source>
        <dbReference type="SAM" id="SignalP"/>
    </source>
</evidence>
<sequence length="448" mass="48637">MPMGRIQRKTVTHHHLLAAILAIASVGMTQTRAFLMPPPGVAVRKAGTRTSPNTYAAVMDAPVSIGALVGTQSPRISTQKSTGRRGRRRPTSAPPSSSASHPTNDHPRQNEVIHAPDSHASPTEHDILMQGRINAVQRAAVAIQKQRSLSKTLGRAPTGAEWAQALGGVTEEGLGRLLRQGTVAQAELVKGWEGLVTMFVGKYAQSLSDSELQDLVVEGQMGVVEAALRFQGGQGATFKTYAFYWVRKRVMDAAGMYDRSTFAGAHEARQASLIKKAVQSHERETGGKILSTPEIADKVGIPSAKVEQLARRGKRYGLMERSSGQDGLGRGTSLRFSDTLQDTEDVGGNQVRVLDSMYVSEVEEAVRLAVARLPQEERTVLNHRLGLEDGLPKTWEELGQVMDGCSVSYMRKVEAKAKTHLRRNVDVVRLVHRRPASFDETFVAAGGV</sequence>
<keyword evidence="5" id="KW-0804">Transcription</keyword>
<dbReference type="PRINTS" id="PR00046">
    <property type="entry name" value="SIGMA70FCT"/>
</dbReference>
<dbReference type="InterPro" id="IPR013324">
    <property type="entry name" value="RNA_pol_sigma_r3/r4-like"/>
</dbReference>
<gene>
    <name evidence="9" type="ORF">Naga_100025g60</name>
</gene>
<dbReference type="InterPro" id="IPR036388">
    <property type="entry name" value="WH-like_DNA-bd_sf"/>
</dbReference>
<evidence type="ECO:0000313" key="10">
    <source>
        <dbReference type="Proteomes" id="UP000019335"/>
    </source>
</evidence>
<dbReference type="NCBIfam" id="TIGR02937">
    <property type="entry name" value="sigma70-ECF"/>
    <property type="match status" value="1"/>
</dbReference>
<name>W7TRR0_9STRA</name>